<feature type="compositionally biased region" description="Low complexity" evidence="1">
    <location>
        <begin position="61"/>
        <end position="70"/>
    </location>
</feature>
<feature type="compositionally biased region" description="Polar residues" evidence="1">
    <location>
        <begin position="659"/>
        <end position="673"/>
    </location>
</feature>
<gene>
    <name evidence="2" type="ORF">Pmani_033679</name>
</gene>
<feature type="region of interest" description="Disordered" evidence="1">
    <location>
        <begin position="585"/>
        <end position="612"/>
    </location>
</feature>
<reference evidence="2" key="1">
    <citation type="submission" date="2023-11" db="EMBL/GenBank/DDBJ databases">
        <title>Genome assemblies of two species of porcelain crab, Petrolisthes cinctipes and Petrolisthes manimaculis (Anomura: Porcellanidae).</title>
        <authorList>
            <person name="Angst P."/>
        </authorList>
    </citation>
    <scope>NUCLEOTIDE SEQUENCE</scope>
    <source>
        <strain evidence="2">PB745_02</strain>
        <tissue evidence="2">Gill</tissue>
    </source>
</reference>
<evidence type="ECO:0000313" key="2">
    <source>
        <dbReference type="EMBL" id="KAK4293639.1"/>
    </source>
</evidence>
<proteinExistence type="predicted"/>
<feature type="compositionally biased region" description="Polar residues" evidence="1">
    <location>
        <begin position="294"/>
        <end position="306"/>
    </location>
</feature>
<dbReference type="AlphaFoldDB" id="A0AAE1NQJ8"/>
<accession>A0AAE1NQJ8</accession>
<feature type="region of interest" description="Disordered" evidence="1">
    <location>
        <begin position="381"/>
        <end position="401"/>
    </location>
</feature>
<feature type="region of interest" description="Disordered" evidence="1">
    <location>
        <begin position="283"/>
        <end position="347"/>
    </location>
</feature>
<dbReference type="Proteomes" id="UP001292094">
    <property type="component" value="Unassembled WGS sequence"/>
</dbReference>
<feature type="region of interest" description="Disordered" evidence="1">
    <location>
        <begin position="657"/>
        <end position="687"/>
    </location>
</feature>
<feature type="region of interest" description="Disordered" evidence="1">
    <location>
        <begin position="706"/>
        <end position="725"/>
    </location>
</feature>
<evidence type="ECO:0000256" key="1">
    <source>
        <dbReference type="SAM" id="MobiDB-lite"/>
    </source>
</evidence>
<name>A0AAE1NQJ8_9EUCA</name>
<dbReference type="EMBL" id="JAWZYT010004501">
    <property type="protein sequence ID" value="KAK4293639.1"/>
    <property type="molecule type" value="Genomic_DNA"/>
</dbReference>
<protein>
    <submittedName>
        <fullName evidence="2">Uncharacterized protein</fullName>
    </submittedName>
</protein>
<comment type="caution">
    <text evidence="2">The sequence shown here is derived from an EMBL/GenBank/DDBJ whole genome shotgun (WGS) entry which is preliminary data.</text>
</comment>
<evidence type="ECO:0000313" key="3">
    <source>
        <dbReference type="Proteomes" id="UP001292094"/>
    </source>
</evidence>
<keyword evidence="3" id="KW-1185">Reference proteome</keyword>
<sequence length="725" mass="78330">MSSGRPRQQYGRSATTSYTNLFQDSSGDILNRCSTLFNKFASRVRAASQSGDERVPLHHSTTNTTTTTATQPHPDTSINNNNNNKYPMLLKYSKYDDSPRYADYKKTSILSDVKSKTSKYEPTSHVTSGSGLDVSYKYGRSGTGVGLRGGHGLAPSASFSSFSTFKSDYGSSDYDTRRYGNSGGRSAYSRTNSDISLISDYGLGSAYVTHTPPAPNYDKIGARYKPSRFLKKSSLGSGRCAEVDEEKLSSAKKTDYWSQYGGVAPSLVDRLDTTSRYTNLSPQLRRRHGDGSLVSGTARHQASHTVTDPRERETTSAIMKRYSGISTGTRDGDTGSTTSSATPDSVMDEAARRKERAQLISMYSLPLNVLHNIGSSQARKFLKRGQDGASGDGHTDPPRGLRFDQVKEMAAKVTALSAYQDDDGSRGPPRKVYGSASTGDVLSAIARSSAKGVDSTLSQTSTPDSEKYVLYDPPIVFEKAFAKERPTLRSSGTDVGGSGSAVRPSTLDLYPSLTTHSSTITTTLDQDPIYKSLKSSYSSLLDSPLYGASTPTTPSIKVTNYMEPEHEYTFTTFKPNVAAHKKLERSRNPFPDDTSISYVPALTPKSPTEHSDTITISVKPKTTTTTTTSSSTSSVLAKAKDALDTSYPLAKFKSKVDDITSNGSKSTTLSNSTVPPPPPPKKSGVSDLLSVHDSKRHHFSFCSTSSVSSVTGTLNNNNNNTTRDK</sequence>
<organism evidence="2 3">
    <name type="scientific">Petrolisthes manimaculis</name>
    <dbReference type="NCBI Taxonomy" id="1843537"/>
    <lineage>
        <taxon>Eukaryota</taxon>
        <taxon>Metazoa</taxon>
        <taxon>Ecdysozoa</taxon>
        <taxon>Arthropoda</taxon>
        <taxon>Crustacea</taxon>
        <taxon>Multicrustacea</taxon>
        <taxon>Malacostraca</taxon>
        <taxon>Eumalacostraca</taxon>
        <taxon>Eucarida</taxon>
        <taxon>Decapoda</taxon>
        <taxon>Pleocyemata</taxon>
        <taxon>Anomura</taxon>
        <taxon>Galatheoidea</taxon>
        <taxon>Porcellanidae</taxon>
        <taxon>Petrolisthes</taxon>
    </lineage>
</organism>
<feature type="region of interest" description="Disordered" evidence="1">
    <location>
        <begin position="417"/>
        <end position="436"/>
    </location>
</feature>
<feature type="region of interest" description="Disordered" evidence="1">
    <location>
        <begin position="47"/>
        <end position="85"/>
    </location>
</feature>
<feature type="compositionally biased region" description="Low complexity" evidence="1">
    <location>
        <begin position="323"/>
        <end position="345"/>
    </location>
</feature>